<name>A0A392WF41_9FABA</name>
<reference evidence="2 3" key="1">
    <citation type="journal article" date="2018" name="Front. Plant Sci.">
        <title>Red Clover (Trifolium pratense) and Zigzag Clover (T. medium) - A Picture of Genomic Similarities and Differences.</title>
        <authorList>
            <person name="Dluhosova J."/>
            <person name="Istvanek J."/>
            <person name="Nedelnik J."/>
            <person name="Repkova J."/>
        </authorList>
    </citation>
    <scope>NUCLEOTIDE SEQUENCE [LARGE SCALE GENOMIC DNA]</scope>
    <source>
        <strain evidence="3">cv. 10/8</strain>
        <tissue evidence="2">Leaf</tissue>
    </source>
</reference>
<comment type="caution">
    <text evidence="2">The sequence shown here is derived from an EMBL/GenBank/DDBJ whole genome shotgun (WGS) entry which is preliminary data.</text>
</comment>
<proteinExistence type="predicted"/>
<feature type="region of interest" description="Disordered" evidence="1">
    <location>
        <begin position="1"/>
        <end position="22"/>
    </location>
</feature>
<dbReference type="Proteomes" id="UP000265520">
    <property type="component" value="Unassembled WGS sequence"/>
</dbReference>
<accession>A0A392WF41</accession>
<organism evidence="2 3">
    <name type="scientific">Trifolium medium</name>
    <dbReference type="NCBI Taxonomy" id="97028"/>
    <lineage>
        <taxon>Eukaryota</taxon>
        <taxon>Viridiplantae</taxon>
        <taxon>Streptophyta</taxon>
        <taxon>Embryophyta</taxon>
        <taxon>Tracheophyta</taxon>
        <taxon>Spermatophyta</taxon>
        <taxon>Magnoliopsida</taxon>
        <taxon>eudicotyledons</taxon>
        <taxon>Gunneridae</taxon>
        <taxon>Pentapetalae</taxon>
        <taxon>rosids</taxon>
        <taxon>fabids</taxon>
        <taxon>Fabales</taxon>
        <taxon>Fabaceae</taxon>
        <taxon>Papilionoideae</taxon>
        <taxon>50 kb inversion clade</taxon>
        <taxon>NPAAA clade</taxon>
        <taxon>Hologalegina</taxon>
        <taxon>IRL clade</taxon>
        <taxon>Trifolieae</taxon>
        <taxon>Trifolium</taxon>
    </lineage>
</organism>
<feature type="non-terminal residue" evidence="2">
    <location>
        <position position="1"/>
    </location>
</feature>
<dbReference type="AlphaFoldDB" id="A0A392WF41"/>
<evidence type="ECO:0000313" key="2">
    <source>
        <dbReference type="EMBL" id="MCI98042.1"/>
    </source>
</evidence>
<protein>
    <submittedName>
        <fullName evidence="2">Uncharacterized protein</fullName>
    </submittedName>
</protein>
<keyword evidence="3" id="KW-1185">Reference proteome</keyword>
<evidence type="ECO:0000313" key="3">
    <source>
        <dbReference type="Proteomes" id="UP000265520"/>
    </source>
</evidence>
<evidence type="ECO:0000256" key="1">
    <source>
        <dbReference type="SAM" id="MobiDB-lite"/>
    </source>
</evidence>
<sequence>FLDERKKGKTQLPTDGATDLTW</sequence>
<dbReference type="EMBL" id="LXQA011462367">
    <property type="protein sequence ID" value="MCI98042.1"/>
    <property type="molecule type" value="Genomic_DNA"/>
</dbReference>